<dbReference type="InParanoid" id="I1GVF2"/>
<dbReference type="PANTHER" id="PTHR34680:SF3">
    <property type="entry name" value="EXPRESSED PROTEIN"/>
    <property type="match status" value="1"/>
</dbReference>
<evidence type="ECO:0000313" key="7">
    <source>
        <dbReference type="Proteomes" id="UP000008810"/>
    </source>
</evidence>
<evidence type="ECO:0000259" key="4">
    <source>
        <dbReference type="PROSITE" id="PS51667"/>
    </source>
</evidence>
<protein>
    <recommendedName>
        <fullName evidence="4">WRC domain-containing protein</fullName>
    </recommendedName>
</protein>
<sequence length="136" mass="14939">MLESEEDKGVDAGGAERVWMCKNNDGRRWLYKRTLSEPNSLCSYHADQKRAAAPPAPPPAVSKTTKISKPAQPLPKLAGAGSIRLLIHFEAQTAQCFDLARIRRLGDERLSTGHGLGAWEAGSKTKHAIHRLDREA</sequence>
<dbReference type="PANTHER" id="PTHR34680">
    <property type="entry name" value="EXPRESSED PROTEIN"/>
    <property type="match status" value="1"/>
</dbReference>
<reference evidence="6" key="3">
    <citation type="submission" date="2018-08" db="UniProtKB">
        <authorList>
            <consortium name="EnsemblPlants"/>
        </authorList>
    </citation>
    <scope>IDENTIFICATION</scope>
    <source>
        <strain evidence="6">cv. Bd21</strain>
    </source>
</reference>
<dbReference type="Gramene" id="KQK16770">
    <property type="protein sequence ID" value="KQK16770"/>
    <property type="gene ID" value="BRADI_1g30480v3"/>
</dbReference>
<name>I1GVF2_BRADI</name>
<dbReference type="HOGENOM" id="CLU_1878257_0_0_1"/>
<evidence type="ECO:0000313" key="5">
    <source>
        <dbReference type="EMBL" id="KQK16770.1"/>
    </source>
</evidence>
<evidence type="ECO:0000256" key="3">
    <source>
        <dbReference type="SAM" id="MobiDB-lite"/>
    </source>
</evidence>
<evidence type="ECO:0000256" key="2">
    <source>
        <dbReference type="PROSITE-ProRule" id="PRU01002"/>
    </source>
</evidence>
<comment type="caution">
    <text evidence="2">Lacks conserved residue(s) required for the propagation of feature annotation.</text>
</comment>
<feature type="region of interest" description="Disordered" evidence="3">
    <location>
        <begin position="48"/>
        <end position="74"/>
    </location>
</feature>
<feature type="domain" description="WRC" evidence="4">
    <location>
        <begin position="15"/>
        <end position="59"/>
    </location>
</feature>
<evidence type="ECO:0000256" key="1">
    <source>
        <dbReference type="ARBA" id="ARBA00023242"/>
    </source>
</evidence>
<accession>I1GVF2</accession>
<dbReference type="EnsemblPlants" id="KQK16770">
    <property type="protein sequence ID" value="KQK16770"/>
    <property type="gene ID" value="BRADI_1g30480v3"/>
</dbReference>
<keyword evidence="7" id="KW-1185">Reference proteome</keyword>
<dbReference type="AlphaFoldDB" id="I1GVF2"/>
<dbReference type="Proteomes" id="UP000008810">
    <property type="component" value="Chromosome 1"/>
</dbReference>
<dbReference type="PROSITE" id="PS51667">
    <property type="entry name" value="WRC"/>
    <property type="match status" value="1"/>
</dbReference>
<dbReference type="EMBL" id="CM000880">
    <property type="protein sequence ID" value="KQK16770.1"/>
    <property type="molecule type" value="Genomic_DNA"/>
</dbReference>
<proteinExistence type="predicted"/>
<reference evidence="5 6" key="1">
    <citation type="journal article" date="2010" name="Nature">
        <title>Genome sequencing and analysis of the model grass Brachypodium distachyon.</title>
        <authorList>
            <consortium name="International Brachypodium Initiative"/>
        </authorList>
    </citation>
    <scope>NUCLEOTIDE SEQUENCE [LARGE SCALE GENOMIC DNA]</scope>
    <source>
        <strain evidence="5 6">Bd21</strain>
    </source>
</reference>
<dbReference type="Pfam" id="PF08879">
    <property type="entry name" value="WRC"/>
    <property type="match status" value="1"/>
</dbReference>
<organism evidence="6">
    <name type="scientific">Brachypodium distachyon</name>
    <name type="common">Purple false brome</name>
    <name type="synonym">Trachynia distachya</name>
    <dbReference type="NCBI Taxonomy" id="15368"/>
    <lineage>
        <taxon>Eukaryota</taxon>
        <taxon>Viridiplantae</taxon>
        <taxon>Streptophyta</taxon>
        <taxon>Embryophyta</taxon>
        <taxon>Tracheophyta</taxon>
        <taxon>Spermatophyta</taxon>
        <taxon>Magnoliopsida</taxon>
        <taxon>Liliopsida</taxon>
        <taxon>Poales</taxon>
        <taxon>Poaceae</taxon>
        <taxon>BOP clade</taxon>
        <taxon>Pooideae</taxon>
        <taxon>Stipodae</taxon>
        <taxon>Brachypodieae</taxon>
        <taxon>Brachypodium</taxon>
    </lineage>
</organism>
<keyword evidence="1" id="KW-0539">Nucleus</keyword>
<gene>
    <name evidence="5" type="ORF">BRADI_1g30480v3</name>
</gene>
<reference evidence="5" key="2">
    <citation type="submission" date="2017-06" db="EMBL/GenBank/DDBJ databases">
        <title>WGS assembly of Brachypodium distachyon.</title>
        <authorList>
            <consortium name="The International Brachypodium Initiative"/>
            <person name="Lucas S."/>
            <person name="Harmon-Smith M."/>
            <person name="Lail K."/>
            <person name="Tice H."/>
            <person name="Grimwood J."/>
            <person name="Bruce D."/>
            <person name="Barry K."/>
            <person name="Shu S."/>
            <person name="Lindquist E."/>
            <person name="Wang M."/>
            <person name="Pitluck S."/>
            <person name="Vogel J.P."/>
            <person name="Garvin D.F."/>
            <person name="Mockler T.C."/>
            <person name="Schmutz J."/>
            <person name="Rokhsar D."/>
            <person name="Bevan M.W."/>
        </authorList>
    </citation>
    <scope>NUCLEOTIDE SEQUENCE</scope>
    <source>
        <strain evidence="5">Bd21</strain>
    </source>
</reference>
<dbReference type="InterPro" id="IPR014977">
    <property type="entry name" value="WRC_dom"/>
</dbReference>
<evidence type="ECO:0000313" key="6">
    <source>
        <dbReference type="EnsemblPlants" id="KQK16770"/>
    </source>
</evidence>